<dbReference type="InterPro" id="IPR009057">
    <property type="entry name" value="Homeodomain-like_sf"/>
</dbReference>
<dbReference type="RefSeq" id="WP_123608973.1">
    <property type="nucleotide sequence ID" value="NZ_RJVG01000004.1"/>
</dbReference>
<dbReference type="PROSITE" id="PS50977">
    <property type="entry name" value="HTH_TETR_2"/>
    <property type="match status" value="1"/>
</dbReference>
<sequence>MFEKFYALDVDKQKRILNAAMKEFDQKGYKNASTNEIVKDANIGKGMLFHYFKSKKDLFLFLYDYTLDILMNEFYEKINLNERDILKRLRQVIVIKFNLINRHPDMLNFIKSAYFDNSDEIKEDLELRNSDYITIGNDKVLDNVDISKFKEGIDIERVIHTIMWTFEGVSSREREKLKKISLNELNYNNLLTELDAYIELFRESFYK</sequence>
<keyword evidence="5" id="KW-1185">Reference proteome</keyword>
<organism evidence="4 5">
    <name type="scientific">Mobilisporobacter senegalensis</name>
    <dbReference type="NCBI Taxonomy" id="1329262"/>
    <lineage>
        <taxon>Bacteria</taxon>
        <taxon>Bacillati</taxon>
        <taxon>Bacillota</taxon>
        <taxon>Clostridia</taxon>
        <taxon>Lachnospirales</taxon>
        <taxon>Lachnospiraceae</taxon>
        <taxon>Mobilisporobacter</taxon>
    </lineage>
</organism>
<dbReference type="PROSITE" id="PS01081">
    <property type="entry name" value="HTH_TETR_1"/>
    <property type="match status" value="1"/>
</dbReference>
<dbReference type="PRINTS" id="PR00455">
    <property type="entry name" value="HTHTETR"/>
</dbReference>
<feature type="DNA-binding region" description="H-T-H motif" evidence="2">
    <location>
        <begin position="33"/>
        <end position="52"/>
    </location>
</feature>
<reference evidence="4 5" key="1">
    <citation type="submission" date="2018-11" db="EMBL/GenBank/DDBJ databases">
        <title>Genomic Encyclopedia of Type Strains, Phase IV (KMG-IV): sequencing the most valuable type-strain genomes for metagenomic binning, comparative biology and taxonomic classification.</title>
        <authorList>
            <person name="Goeker M."/>
        </authorList>
    </citation>
    <scope>NUCLEOTIDE SEQUENCE [LARGE SCALE GENOMIC DNA]</scope>
    <source>
        <strain evidence="4 5">DSM 26537</strain>
    </source>
</reference>
<proteinExistence type="predicted"/>
<dbReference type="InterPro" id="IPR050109">
    <property type="entry name" value="HTH-type_TetR-like_transc_reg"/>
</dbReference>
<accession>A0A3N1XP88</accession>
<dbReference type="OrthoDB" id="9780939at2"/>
<dbReference type="InterPro" id="IPR036271">
    <property type="entry name" value="Tet_transcr_reg_TetR-rel_C_sf"/>
</dbReference>
<dbReference type="GO" id="GO:0006355">
    <property type="term" value="P:regulation of DNA-templated transcription"/>
    <property type="evidence" value="ECO:0007669"/>
    <property type="project" value="UniProtKB-ARBA"/>
</dbReference>
<dbReference type="AlphaFoldDB" id="A0A3N1XP88"/>
<dbReference type="Gene3D" id="1.10.357.10">
    <property type="entry name" value="Tetracycline Repressor, domain 2"/>
    <property type="match status" value="1"/>
</dbReference>
<dbReference type="Gene3D" id="1.10.10.60">
    <property type="entry name" value="Homeodomain-like"/>
    <property type="match status" value="1"/>
</dbReference>
<evidence type="ECO:0000256" key="2">
    <source>
        <dbReference type="PROSITE-ProRule" id="PRU00335"/>
    </source>
</evidence>
<dbReference type="Pfam" id="PF00440">
    <property type="entry name" value="TetR_N"/>
    <property type="match status" value="1"/>
</dbReference>
<feature type="domain" description="HTH tetR-type" evidence="3">
    <location>
        <begin position="10"/>
        <end position="70"/>
    </location>
</feature>
<comment type="caution">
    <text evidence="4">The sequence shown here is derived from an EMBL/GenBank/DDBJ whole genome shotgun (WGS) entry which is preliminary data.</text>
</comment>
<dbReference type="Proteomes" id="UP000273083">
    <property type="component" value="Unassembled WGS sequence"/>
</dbReference>
<dbReference type="PANTHER" id="PTHR30328">
    <property type="entry name" value="TRANSCRIPTIONAL REPRESSOR"/>
    <property type="match status" value="1"/>
</dbReference>
<dbReference type="SUPFAM" id="SSF48498">
    <property type="entry name" value="Tetracyclin repressor-like, C-terminal domain"/>
    <property type="match status" value="1"/>
</dbReference>
<dbReference type="InterPro" id="IPR001647">
    <property type="entry name" value="HTH_TetR"/>
</dbReference>
<evidence type="ECO:0000256" key="1">
    <source>
        <dbReference type="ARBA" id="ARBA00023125"/>
    </source>
</evidence>
<evidence type="ECO:0000313" key="5">
    <source>
        <dbReference type="Proteomes" id="UP000273083"/>
    </source>
</evidence>
<dbReference type="GO" id="GO:0003677">
    <property type="term" value="F:DNA binding"/>
    <property type="evidence" value="ECO:0007669"/>
    <property type="project" value="UniProtKB-UniRule"/>
</dbReference>
<dbReference type="PANTHER" id="PTHR30328:SF54">
    <property type="entry name" value="HTH-TYPE TRANSCRIPTIONAL REPRESSOR SCO4008"/>
    <property type="match status" value="1"/>
</dbReference>
<protein>
    <submittedName>
        <fullName evidence="4">TetR family transcriptional regulator</fullName>
    </submittedName>
</protein>
<dbReference type="EMBL" id="RJVG01000004">
    <property type="protein sequence ID" value="ROR28465.1"/>
    <property type="molecule type" value="Genomic_DNA"/>
</dbReference>
<evidence type="ECO:0000259" key="3">
    <source>
        <dbReference type="PROSITE" id="PS50977"/>
    </source>
</evidence>
<dbReference type="SUPFAM" id="SSF46689">
    <property type="entry name" value="Homeodomain-like"/>
    <property type="match status" value="1"/>
</dbReference>
<keyword evidence="1 2" id="KW-0238">DNA-binding</keyword>
<gene>
    <name evidence="4" type="ORF">EDD66_10447</name>
</gene>
<evidence type="ECO:0000313" key="4">
    <source>
        <dbReference type="EMBL" id="ROR28465.1"/>
    </source>
</evidence>
<name>A0A3N1XP88_9FIRM</name>
<dbReference type="InterPro" id="IPR023772">
    <property type="entry name" value="DNA-bd_HTH_TetR-type_CS"/>
</dbReference>